<evidence type="ECO:0000256" key="1">
    <source>
        <dbReference type="ARBA" id="ARBA00023125"/>
    </source>
</evidence>
<accession>A0A2X4U306</accession>
<evidence type="ECO:0000313" key="5">
    <source>
        <dbReference type="Proteomes" id="UP000249091"/>
    </source>
</evidence>
<feature type="domain" description="HTH tetR-type" evidence="3">
    <location>
        <begin position="2"/>
        <end position="62"/>
    </location>
</feature>
<dbReference type="SUPFAM" id="SSF48498">
    <property type="entry name" value="Tetracyclin repressor-like, C-terminal domain"/>
    <property type="match status" value="1"/>
</dbReference>
<dbReference type="InterPro" id="IPR036271">
    <property type="entry name" value="Tet_transcr_reg_TetR-rel_C_sf"/>
</dbReference>
<evidence type="ECO:0000259" key="3">
    <source>
        <dbReference type="PROSITE" id="PS50977"/>
    </source>
</evidence>
<dbReference type="SUPFAM" id="SSF46689">
    <property type="entry name" value="Homeodomain-like"/>
    <property type="match status" value="1"/>
</dbReference>
<dbReference type="Gene3D" id="1.10.357.10">
    <property type="entry name" value="Tetracycline Repressor, domain 2"/>
    <property type="match status" value="1"/>
</dbReference>
<dbReference type="AlphaFoldDB" id="A0A2X4U306"/>
<dbReference type="InterPro" id="IPR050109">
    <property type="entry name" value="HTH-type_TetR-like_transc_reg"/>
</dbReference>
<dbReference type="GO" id="GO:0000976">
    <property type="term" value="F:transcription cis-regulatory region binding"/>
    <property type="evidence" value="ECO:0007669"/>
    <property type="project" value="TreeGrafter"/>
</dbReference>
<dbReference type="PANTHER" id="PTHR30055:SF231">
    <property type="entry name" value="TRANSCRIPTIONAL REGULATORY PROTEIN (PROBABLY DEOR-FAMILY)-RELATED"/>
    <property type="match status" value="1"/>
</dbReference>
<organism evidence="4 5">
    <name type="scientific">Rhodococcus coprophilus</name>
    <dbReference type="NCBI Taxonomy" id="38310"/>
    <lineage>
        <taxon>Bacteria</taxon>
        <taxon>Bacillati</taxon>
        <taxon>Actinomycetota</taxon>
        <taxon>Actinomycetes</taxon>
        <taxon>Mycobacteriales</taxon>
        <taxon>Nocardiaceae</taxon>
        <taxon>Rhodococcus</taxon>
    </lineage>
</organism>
<feature type="DNA-binding region" description="H-T-H motif" evidence="2">
    <location>
        <begin position="25"/>
        <end position="44"/>
    </location>
</feature>
<dbReference type="Proteomes" id="UP000249091">
    <property type="component" value="Chromosome 1"/>
</dbReference>
<dbReference type="STRING" id="1219011.GCA_001895045_02647"/>
<dbReference type="InterPro" id="IPR041583">
    <property type="entry name" value="TetR_C_31"/>
</dbReference>
<evidence type="ECO:0000313" key="4">
    <source>
        <dbReference type="EMBL" id="SQI33431.1"/>
    </source>
</evidence>
<dbReference type="KEGG" id="rcr:NCTC10994_02566"/>
<name>A0A2X4U306_9NOCA</name>
<keyword evidence="1 2" id="KW-0238">DNA-binding</keyword>
<dbReference type="Pfam" id="PF00440">
    <property type="entry name" value="TetR_N"/>
    <property type="match status" value="1"/>
</dbReference>
<proteinExistence type="predicted"/>
<dbReference type="InterPro" id="IPR009057">
    <property type="entry name" value="Homeodomain-like_sf"/>
</dbReference>
<dbReference type="Pfam" id="PF17940">
    <property type="entry name" value="TetR_C_31"/>
    <property type="match status" value="1"/>
</dbReference>
<reference evidence="4 5" key="1">
    <citation type="submission" date="2018-06" db="EMBL/GenBank/DDBJ databases">
        <authorList>
            <consortium name="Pathogen Informatics"/>
            <person name="Doyle S."/>
        </authorList>
    </citation>
    <scope>NUCLEOTIDE SEQUENCE [LARGE SCALE GENOMIC DNA]</scope>
    <source>
        <strain evidence="4 5">NCTC10994</strain>
    </source>
</reference>
<protein>
    <submittedName>
        <fullName evidence="4">TetR family transcriptional regulator</fullName>
    </submittedName>
</protein>
<dbReference type="GO" id="GO:0003700">
    <property type="term" value="F:DNA-binding transcription factor activity"/>
    <property type="evidence" value="ECO:0007669"/>
    <property type="project" value="TreeGrafter"/>
</dbReference>
<dbReference type="PANTHER" id="PTHR30055">
    <property type="entry name" value="HTH-TYPE TRANSCRIPTIONAL REGULATOR RUTR"/>
    <property type="match status" value="1"/>
</dbReference>
<dbReference type="RefSeq" id="WP_072701204.1">
    <property type="nucleotide sequence ID" value="NZ_JAFBBL010000001.1"/>
</dbReference>
<keyword evidence="5" id="KW-1185">Reference proteome</keyword>
<sequence length="193" mass="20491">MTDKRAAVLDAAIEVLGTEGVRALTHRRVDARAGVPAGSTSNYFRTRGALVEGVLDRLLQADRRDLAVLTAGGRAPDRQGLEDLLRDYVLYATGPDAVKTRARLALFVESTTVPALRASVGARRGELRDWGAGILAALGADDPEAAARIVVDYLDGVILHRLTSADGEDDGQTDPQVGIGRVLDAVLPRTPVM</sequence>
<dbReference type="EMBL" id="LS483468">
    <property type="protein sequence ID" value="SQI33431.1"/>
    <property type="molecule type" value="Genomic_DNA"/>
</dbReference>
<gene>
    <name evidence="4" type="ORF">NCTC10994_02566</name>
</gene>
<dbReference type="PROSITE" id="PS50977">
    <property type="entry name" value="HTH_TETR_2"/>
    <property type="match status" value="1"/>
</dbReference>
<evidence type="ECO:0000256" key="2">
    <source>
        <dbReference type="PROSITE-ProRule" id="PRU00335"/>
    </source>
</evidence>
<dbReference type="InterPro" id="IPR001647">
    <property type="entry name" value="HTH_TetR"/>
</dbReference>